<name>A0A3G8ZFH9_9FLAO</name>
<evidence type="ECO:0000256" key="1">
    <source>
        <dbReference type="SAM" id="SignalP"/>
    </source>
</evidence>
<dbReference type="EMBL" id="CP034160">
    <property type="protein sequence ID" value="AZI55575.1"/>
    <property type="molecule type" value="Genomic_DNA"/>
</dbReference>
<protein>
    <recommendedName>
        <fullName evidence="4">DUF4468 domain-containing protein</fullName>
    </recommendedName>
</protein>
<dbReference type="Proteomes" id="UP000272316">
    <property type="component" value="Chromosome"/>
</dbReference>
<evidence type="ECO:0000313" key="2">
    <source>
        <dbReference type="EMBL" id="AZI55575.1"/>
    </source>
</evidence>
<reference evidence="3" key="1">
    <citation type="submission" date="2018-11" db="EMBL/GenBank/DDBJ databases">
        <title>Proposal to divide the Flavobacteriaceae and reorganize its genera based on Amino Acid Identity values calculated from whole genome sequences.</title>
        <authorList>
            <person name="Nicholson A.C."/>
            <person name="Gulvik C.A."/>
            <person name="Whitney A.M."/>
            <person name="Sheth M."/>
            <person name="Batra D."/>
            <person name="Pryor J."/>
            <person name="Bernardet J.-F."/>
            <person name="Hugo C."/>
            <person name="Kampfer P."/>
            <person name="Newman J.D."/>
            <person name="McQuiston J.R."/>
        </authorList>
    </citation>
    <scope>NUCLEOTIDE SEQUENCE [LARGE SCALE GENOMIC DNA]</scope>
    <source>
        <strain evidence="3">H6466</strain>
    </source>
</reference>
<evidence type="ECO:0000313" key="3">
    <source>
        <dbReference type="Proteomes" id="UP000272316"/>
    </source>
</evidence>
<dbReference type="AlphaFoldDB" id="A0A3G8ZFH9"/>
<accession>A0A3G8ZFH9</accession>
<feature type="signal peptide" evidence="1">
    <location>
        <begin position="1"/>
        <end position="22"/>
    </location>
</feature>
<evidence type="ECO:0008006" key="4">
    <source>
        <dbReference type="Google" id="ProtNLM"/>
    </source>
</evidence>
<gene>
    <name evidence="2" type="ORF">EIB75_10080</name>
</gene>
<keyword evidence="1" id="KW-0732">Signal</keyword>
<feature type="chain" id="PRO_5018051417" description="DUF4468 domain-containing protein" evidence="1">
    <location>
        <begin position="23"/>
        <end position="165"/>
    </location>
</feature>
<dbReference type="KEGG" id="eva:EIB75_10080"/>
<organism evidence="2 3">
    <name type="scientific">Epilithonimonas vandammei</name>
    <dbReference type="NCBI Taxonomy" id="2487072"/>
    <lineage>
        <taxon>Bacteria</taxon>
        <taxon>Pseudomonadati</taxon>
        <taxon>Bacteroidota</taxon>
        <taxon>Flavobacteriia</taxon>
        <taxon>Flavobacteriales</taxon>
        <taxon>Weeksellaceae</taxon>
        <taxon>Chryseobacterium group</taxon>
        <taxon>Epilithonimonas</taxon>
    </lineage>
</organism>
<proteinExistence type="predicted"/>
<sequence>MKTHFSRSLFCAFVFFSASVFSQTAEIVKLLNDNLKNDLEIKIEYNHFGDTIKIVKPYTVIGDILKVELEYQGENGHYIEQQEVPLNKITAIGKDINVILDTEESAVKINRKYIGKSSAEAEYNGVYNMFFTGIRFQKHNKHFGEALQKAFEKAGYKIELGSWYD</sequence>
<dbReference type="RefSeq" id="WP_124986589.1">
    <property type="nucleotide sequence ID" value="NZ_CP034160.1"/>
</dbReference>